<keyword evidence="1" id="KW-0808">Transferase</keyword>
<gene>
    <name evidence="1" type="ORF">HJG54_01715</name>
</gene>
<name>A0AA96WJP3_9CYAN</name>
<dbReference type="Pfam" id="PF05711">
    <property type="entry name" value="TylF"/>
    <property type="match status" value="1"/>
</dbReference>
<protein>
    <submittedName>
        <fullName evidence="1">Methyltransferase</fullName>
    </submittedName>
</protein>
<dbReference type="GO" id="GO:0032259">
    <property type="term" value="P:methylation"/>
    <property type="evidence" value="ECO:0007669"/>
    <property type="project" value="UniProtKB-KW"/>
</dbReference>
<dbReference type="Gene3D" id="3.40.50.150">
    <property type="entry name" value="Vaccinia Virus protein VP39"/>
    <property type="match status" value="1"/>
</dbReference>
<sequence>MNSSSALRKRFLLAAYRIFSRFYVLFSRDPRYQQAVPLALYAPWKIDKEFRRTYKAIFANTLVDQYRCYELWSLVEQSQKLGHGSIIEVGVWQGGTGVLMAHRALQCGITDPVYLCDTFSGVVKASDKDSFYKGNEHADTSQVIVERLVEQFGLHQVKILKGIFPDETAHLIGDDKFRLCHVDVDVYQSAKDVVAWIWDRMVIGGIIVYDDYGFLGCDGITKLVEEQRSLPDRLVFHNLNGHAIVVKLA</sequence>
<dbReference type="GO" id="GO:0008168">
    <property type="term" value="F:methyltransferase activity"/>
    <property type="evidence" value="ECO:0007669"/>
    <property type="project" value="UniProtKB-KW"/>
</dbReference>
<reference evidence="1" key="1">
    <citation type="submission" date="2020-05" db="EMBL/GenBank/DDBJ databases">
        <authorList>
            <person name="Zhu T."/>
            <person name="Keshari N."/>
            <person name="Lu X."/>
        </authorList>
    </citation>
    <scope>NUCLEOTIDE SEQUENCE</scope>
    <source>
        <strain evidence="1">NK1-12</strain>
    </source>
</reference>
<keyword evidence="1" id="KW-0489">Methyltransferase</keyword>
<evidence type="ECO:0000313" key="1">
    <source>
        <dbReference type="EMBL" id="WNZ26380.1"/>
    </source>
</evidence>
<dbReference type="PANTHER" id="PTHR40036:SF1">
    <property type="entry name" value="MACROCIN O-METHYLTRANSFERASE"/>
    <property type="match status" value="1"/>
</dbReference>
<dbReference type="AlphaFoldDB" id="A0AA96WJP3"/>
<accession>A0AA96WJP3</accession>
<dbReference type="EMBL" id="CP053586">
    <property type="protein sequence ID" value="WNZ26380.1"/>
    <property type="molecule type" value="Genomic_DNA"/>
</dbReference>
<dbReference type="InterPro" id="IPR008884">
    <property type="entry name" value="TylF_MeTrfase"/>
</dbReference>
<dbReference type="PANTHER" id="PTHR40036">
    <property type="entry name" value="MACROCIN O-METHYLTRANSFERASE"/>
    <property type="match status" value="1"/>
</dbReference>
<dbReference type="InterPro" id="IPR029063">
    <property type="entry name" value="SAM-dependent_MTases_sf"/>
</dbReference>
<organism evidence="1">
    <name type="scientific">Leptolyngbya sp. NK1-12</name>
    <dbReference type="NCBI Taxonomy" id="2547451"/>
    <lineage>
        <taxon>Bacteria</taxon>
        <taxon>Bacillati</taxon>
        <taxon>Cyanobacteriota</taxon>
        <taxon>Cyanophyceae</taxon>
        <taxon>Leptolyngbyales</taxon>
        <taxon>Leptolyngbyaceae</taxon>
        <taxon>Leptolyngbya group</taxon>
        <taxon>Leptolyngbya</taxon>
    </lineage>
</organism>
<proteinExistence type="predicted"/>